<feature type="region of interest" description="Disordered" evidence="2">
    <location>
        <begin position="1"/>
        <end position="20"/>
    </location>
</feature>
<reference evidence="5" key="1">
    <citation type="journal article" date="2019" name="Int. J. Syst. Evol. Microbiol.">
        <title>The Global Catalogue of Microorganisms (GCM) 10K type strain sequencing project: providing services to taxonomists for standard genome sequencing and annotation.</title>
        <authorList>
            <consortium name="The Broad Institute Genomics Platform"/>
            <consortium name="The Broad Institute Genome Sequencing Center for Infectious Disease"/>
            <person name="Wu L."/>
            <person name="Ma J."/>
        </authorList>
    </citation>
    <scope>NUCLEOTIDE SEQUENCE [LARGE SCALE GENOMIC DNA]</scope>
    <source>
        <strain evidence="5">JCM 17810</strain>
    </source>
</reference>
<evidence type="ECO:0000313" key="5">
    <source>
        <dbReference type="Proteomes" id="UP001500622"/>
    </source>
</evidence>
<dbReference type="InterPro" id="IPR036388">
    <property type="entry name" value="WH-like_DNA-bd_sf"/>
</dbReference>
<dbReference type="Pfam" id="PF12802">
    <property type="entry name" value="MarR_2"/>
    <property type="match status" value="1"/>
</dbReference>
<evidence type="ECO:0000313" key="4">
    <source>
        <dbReference type="EMBL" id="GAA4416004.1"/>
    </source>
</evidence>
<dbReference type="EMBL" id="BAABGN010000001">
    <property type="protein sequence ID" value="GAA4416004.1"/>
    <property type="molecule type" value="Genomic_DNA"/>
</dbReference>
<dbReference type="SUPFAM" id="SSF46785">
    <property type="entry name" value="Winged helix' DNA-binding domain"/>
    <property type="match status" value="1"/>
</dbReference>
<dbReference type="InterPro" id="IPR036390">
    <property type="entry name" value="WH_DNA-bd_sf"/>
</dbReference>
<dbReference type="PANTHER" id="PTHR18964">
    <property type="entry name" value="ROK (REPRESSOR, ORF, KINASE) FAMILY"/>
    <property type="match status" value="1"/>
</dbReference>
<accession>A0ABP8KTQ6</accession>
<organism evidence="4 5">
    <name type="scientific">Georgenia halophila</name>
    <dbReference type="NCBI Taxonomy" id="620889"/>
    <lineage>
        <taxon>Bacteria</taxon>
        <taxon>Bacillati</taxon>
        <taxon>Actinomycetota</taxon>
        <taxon>Actinomycetes</taxon>
        <taxon>Micrococcales</taxon>
        <taxon>Bogoriellaceae</taxon>
        <taxon>Georgenia</taxon>
    </lineage>
</organism>
<dbReference type="RefSeq" id="WP_345214709.1">
    <property type="nucleotide sequence ID" value="NZ_BAABGN010000001.1"/>
</dbReference>
<dbReference type="CDD" id="cd00090">
    <property type="entry name" value="HTH_ARSR"/>
    <property type="match status" value="1"/>
</dbReference>
<sequence>MSSGTSLEPAEAQPRTPALADEAVTDDMGVRAQRWAWPALPEAQRTTLLDVLVHGNRSRAELARRSGLSRASLSRVTRRLVDAGLVREAGAPPLEGRGRPSEMIEIVPEAARFIGFKLTGDSLYAAVVDLGANVLHSEGQPLVTKVVGDVVTLIEQVVDRLREQFSRVAAVGVCLAGDVRFEDRHAVVVGSAFLGWDEVPLETLLARATGLPVAVSNDVQALTTAHHWFGAGVGASSLAVIGLGAGIGCGIVVDGELVKGAHGHPAKVGHLPVTSEGPRCDMGHVGCASAYVTIPAILRNTGGAGFWESLAAARGGDERADAAFRQAGTALGAVIAVLVNIVDPERVIVTGEGLAIAEYASDEMTTALAARLDPVSEAPAVQLRTFHFTDYAWGAAITAIRNLI</sequence>
<dbReference type="InterPro" id="IPR000835">
    <property type="entry name" value="HTH_MarR-typ"/>
</dbReference>
<dbReference type="PROSITE" id="PS01125">
    <property type="entry name" value="ROK"/>
    <property type="match status" value="1"/>
</dbReference>
<dbReference type="Proteomes" id="UP001500622">
    <property type="component" value="Unassembled WGS sequence"/>
</dbReference>
<proteinExistence type="inferred from homology"/>
<comment type="similarity">
    <text evidence="1">Belongs to the ROK (NagC/XylR) family.</text>
</comment>
<dbReference type="SUPFAM" id="SSF53067">
    <property type="entry name" value="Actin-like ATPase domain"/>
    <property type="match status" value="1"/>
</dbReference>
<dbReference type="InterPro" id="IPR043129">
    <property type="entry name" value="ATPase_NBD"/>
</dbReference>
<evidence type="ECO:0000256" key="1">
    <source>
        <dbReference type="ARBA" id="ARBA00006479"/>
    </source>
</evidence>
<feature type="domain" description="HTH marR-type" evidence="3">
    <location>
        <begin position="47"/>
        <end position="89"/>
    </location>
</feature>
<protein>
    <submittedName>
        <fullName evidence="4">ROK family transcriptional regulator</fullName>
    </submittedName>
</protein>
<dbReference type="InterPro" id="IPR000600">
    <property type="entry name" value="ROK"/>
</dbReference>
<name>A0ABP8KTQ6_9MICO</name>
<dbReference type="Pfam" id="PF00480">
    <property type="entry name" value="ROK"/>
    <property type="match status" value="1"/>
</dbReference>
<dbReference type="InterPro" id="IPR011991">
    <property type="entry name" value="ArsR-like_HTH"/>
</dbReference>
<evidence type="ECO:0000256" key="2">
    <source>
        <dbReference type="SAM" id="MobiDB-lite"/>
    </source>
</evidence>
<evidence type="ECO:0000259" key="3">
    <source>
        <dbReference type="Pfam" id="PF12802"/>
    </source>
</evidence>
<comment type="caution">
    <text evidence="4">The sequence shown here is derived from an EMBL/GenBank/DDBJ whole genome shotgun (WGS) entry which is preliminary data.</text>
</comment>
<keyword evidence="5" id="KW-1185">Reference proteome</keyword>
<dbReference type="PANTHER" id="PTHR18964:SF149">
    <property type="entry name" value="BIFUNCTIONAL UDP-N-ACETYLGLUCOSAMINE 2-EPIMERASE_N-ACETYLMANNOSAMINE KINASE"/>
    <property type="match status" value="1"/>
</dbReference>
<dbReference type="Gene3D" id="1.10.10.10">
    <property type="entry name" value="Winged helix-like DNA-binding domain superfamily/Winged helix DNA-binding domain"/>
    <property type="match status" value="1"/>
</dbReference>
<dbReference type="Gene3D" id="3.30.420.40">
    <property type="match status" value="2"/>
</dbReference>
<gene>
    <name evidence="4" type="ORF">GCM10023169_02860</name>
</gene>
<dbReference type="InterPro" id="IPR049874">
    <property type="entry name" value="ROK_cs"/>
</dbReference>